<evidence type="ECO:0000313" key="6">
    <source>
        <dbReference type="EMBL" id="KFF41835.1"/>
    </source>
</evidence>
<dbReference type="InterPro" id="IPR023828">
    <property type="entry name" value="Peptidase_S8_Ser-AS"/>
</dbReference>
<dbReference type="Gene3D" id="2.60.120.380">
    <property type="match status" value="1"/>
</dbReference>
<evidence type="ECO:0000259" key="5">
    <source>
        <dbReference type="Pfam" id="PF00082"/>
    </source>
</evidence>
<dbReference type="AlphaFoldDB" id="A0A086CI21"/>
<dbReference type="PROSITE" id="PS51892">
    <property type="entry name" value="SUBTILASE"/>
    <property type="match status" value="1"/>
</dbReference>
<evidence type="ECO:0000256" key="3">
    <source>
        <dbReference type="ARBA" id="ARBA00022825"/>
    </source>
</evidence>
<dbReference type="InterPro" id="IPR000209">
    <property type="entry name" value="Peptidase_S8/S53_dom"/>
</dbReference>
<comment type="similarity">
    <text evidence="4">Belongs to the peptidase S8 family.</text>
</comment>
<proteinExistence type="inferred from homology"/>
<protein>
    <submittedName>
        <fullName evidence="6">Subtilisin-like serine protease</fullName>
    </submittedName>
</protein>
<comment type="caution">
    <text evidence="4">Lacks conserved residue(s) required for the propagation of feature annotation.</text>
</comment>
<dbReference type="InterPro" id="IPR016625">
    <property type="entry name" value="UCP014872_subtilisin-rel"/>
</dbReference>
<dbReference type="PATRIC" id="fig|1527444.3.peg.206"/>
<evidence type="ECO:0000256" key="4">
    <source>
        <dbReference type="PROSITE-ProRule" id="PRU01240"/>
    </source>
</evidence>
<dbReference type="Gene3D" id="3.40.50.200">
    <property type="entry name" value="Peptidase S8/S53 domain"/>
    <property type="match status" value="1"/>
</dbReference>
<gene>
    <name evidence="6" type="ORF">ucyna2_00213</name>
</gene>
<dbReference type="InterPro" id="IPR036852">
    <property type="entry name" value="Peptidase_S8/S53_dom_sf"/>
</dbReference>
<dbReference type="PIRSF" id="PIRSF014872">
    <property type="entry name" value="UCP014872"/>
    <property type="match status" value="1"/>
</dbReference>
<dbReference type="GO" id="GO:0006508">
    <property type="term" value="P:proteolysis"/>
    <property type="evidence" value="ECO:0007669"/>
    <property type="project" value="UniProtKB-KW"/>
</dbReference>
<name>A0A086CI21_9CHRO</name>
<dbReference type="STRING" id="1527444.ucyna2_00213"/>
<keyword evidence="2" id="KW-0378">Hydrolase</keyword>
<evidence type="ECO:0000256" key="2">
    <source>
        <dbReference type="ARBA" id="ARBA00022801"/>
    </source>
</evidence>
<dbReference type="SUPFAM" id="SSF52743">
    <property type="entry name" value="Subtilisin-like"/>
    <property type="match status" value="1"/>
</dbReference>
<dbReference type="Pfam" id="PF00082">
    <property type="entry name" value="Peptidase_S8"/>
    <property type="match status" value="1"/>
</dbReference>
<dbReference type="GO" id="GO:0004252">
    <property type="term" value="F:serine-type endopeptidase activity"/>
    <property type="evidence" value="ECO:0007669"/>
    <property type="project" value="InterPro"/>
</dbReference>
<dbReference type="Proteomes" id="UP000028922">
    <property type="component" value="Unassembled WGS sequence"/>
</dbReference>
<feature type="domain" description="Peptidase S8/S53" evidence="5">
    <location>
        <begin position="90"/>
        <end position="337"/>
    </location>
</feature>
<dbReference type="PROSITE" id="PS00138">
    <property type="entry name" value="SUBTILASE_SER"/>
    <property type="match status" value="1"/>
</dbReference>
<organism evidence="6 7">
    <name type="scientific">Candidatus Atelocyanobacterium thalassa isolate SIO64986</name>
    <dbReference type="NCBI Taxonomy" id="1527444"/>
    <lineage>
        <taxon>Bacteria</taxon>
        <taxon>Bacillati</taxon>
        <taxon>Cyanobacteriota</taxon>
        <taxon>Cyanophyceae</taxon>
        <taxon>Oscillatoriophycideae</taxon>
        <taxon>Chroococcales</taxon>
        <taxon>Aphanothecaceae</taxon>
        <taxon>Candidatus Atelocyanobacterium</taxon>
        <taxon>Candidatus Atelocyanobacterium thalassae</taxon>
    </lineage>
</organism>
<dbReference type="SUPFAM" id="SSF49785">
    <property type="entry name" value="Galactose-binding domain-like"/>
    <property type="match status" value="1"/>
</dbReference>
<reference evidence="6 7" key="1">
    <citation type="submission" date="2014-08" db="EMBL/GenBank/DDBJ databases">
        <title>Comparative genomics reveals surprising divergence of two closely related strains of uncultivated UCYN-A cyanobacteria.</title>
        <authorList>
            <person name="Bombar D."/>
            <person name="Heller P."/>
            <person name="Sanchez-Baracaldo P."/>
            <person name="Carter B.J."/>
            <person name="Zert J.P."/>
        </authorList>
    </citation>
    <scope>NUCLEOTIDE SEQUENCE [LARGE SCALE GENOMIC DNA]</scope>
</reference>
<comment type="caution">
    <text evidence="6">The sequence shown here is derived from an EMBL/GenBank/DDBJ whole genome shotgun (WGS) entry which is preliminary data.</text>
</comment>
<accession>A0A086CI21</accession>
<dbReference type="InterPro" id="IPR008979">
    <property type="entry name" value="Galactose-bd-like_sf"/>
</dbReference>
<evidence type="ECO:0000256" key="1">
    <source>
        <dbReference type="ARBA" id="ARBA00022670"/>
    </source>
</evidence>
<keyword evidence="1 6" id="KW-0645">Protease</keyword>
<dbReference type="eggNOG" id="COG1404">
    <property type="taxonomic scope" value="Bacteria"/>
</dbReference>
<evidence type="ECO:0000313" key="7">
    <source>
        <dbReference type="Proteomes" id="UP000028922"/>
    </source>
</evidence>
<dbReference type="EMBL" id="JPSP01000002">
    <property type="protein sequence ID" value="KFF41835.1"/>
    <property type="molecule type" value="Genomic_DNA"/>
</dbReference>
<sequence>MRQIFAWFISGLTTVFIVVAPCWGLNKSVRKLGIYADYLHKKPYNLTGQKIAIGQVEIGRPGRFGFDKIVAWNPNFQLAGIYYQNKAVKANSNLDNHAAMVAAVMISKDKKLRGVAPNAKLYASAVGALKGSGQPQECLTSQHIAQQNGGDLRAINFSFGESLEQDHHKDYKLDGSSLLTQCIDWSSRVHDTLYVIAGNQGQGGIPIPTDHYNGITTAYTTKQKGVYTKIDFTNLSALPVGIGRSLIKKEINFGKRRAINLVAPGGKVSIYDLSGIIQKVSGTSFAAPHITGSIALLQEFGDRQLKYKKSNWSLDSRRHEVSKAVLLNSADKLQDNGNGYLLNMTRTILSKSHYSWLQSEAYHNPEIPVDIQMGIGQLNVLRAYQQFSAGQWKPNNLVPPIGWDYGNVTKNNSQDYSISKPLHSNTYISITLVWDRLTELNDKNANQKYDLGESFNNRGLNNLDIFLMPTKTNNISQSVCASISRVDNLEHIFCTIPKTDHYKIRVQYTNQANKPHQSYALAWWSVSN</sequence>
<keyword evidence="3" id="KW-0720">Serine protease</keyword>